<dbReference type="AlphaFoldDB" id="A0A1X6ZS77"/>
<keyword evidence="3" id="KW-1185">Reference proteome</keyword>
<dbReference type="EMBL" id="FWFU01000004">
    <property type="protein sequence ID" value="SLN59539.1"/>
    <property type="molecule type" value="Genomic_DNA"/>
</dbReference>
<sequence length="71" mass="7327">MFLLVAAVLFGVFAANVLVGSSGGAAFLSDVGEMLMLLGASSAFVVAVLRSEAARKARRKKQDIQGRNGNA</sequence>
<feature type="transmembrane region" description="Helical" evidence="1">
    <location>
        <begin position="34"/>
        <end position="51"/>
    </location>
</feature>
<dbReference type="RefSeq" id="WP_085818846.1">
    <property type="nucleotide sequence ID" value="NZ_FWFU01000004.1"/>
</dbReference>
<organism evidence="2 3">
    <name type="scientific">Roseovarius halotolerans</name>
    <dbReference type="NCBI Taxonomy" id="505353"/>
    <lineage>
        <taxon>Bacteria</taxon>
        <taxon>Pseudomonadati</taxon>
        <taxon>Pseudomonadota</taxon>
        <taxon>Alphaproteobacteria</taxon>
        <taxon>Rhodobacterales</taxon>
        <taxon>Roseobacteraceae</taxon>
        <taxon>Roseovarius</taxon>
    </lineage>
</organism>
<evidence type="ECO:0000256" key="1">
    <source>
        <dbReference type="SAM" id="Phobius"/>
    </source>
</evidence>
<keyword evidence="1" id="KW-1133">Transmembrane helix</keyword>
<accession>A0A1X6ZS77</accession>
<dbReference type="Proteomes" id="UP000193207">
    <property type="component" value="Unassembled WGS sequence"/>
</dbReference>
<dbReference type="OrthoDB" id="7875193at2"/>
<protein>
    <submittedName>
        <fullName evidence="2">Uncharacterized protein</fullName>
    </submittedName>
</protein>
<proteinExistence type="predicted"/>
<name>A0A1X6ZS77_9RHOB</name>
<keyword evidence="1" id="KW-0812">Transmembrane</keyword>
<keyword evidence="1" id="KW-0472">Membrane</keyword>
<evidence type="ECO:0000313" key="2">
    <source>
        <dbReference type="EMBL" id="SLN59539.1"/>
    </source>
</evidence>
<reference evidence="2 3" key="1">
    <citation type="submission" date="2017-03" db="EMBL/GenBank/DDBJ databases">
        <authorList>
            <person name="Afonso C.L."/>
            <person name="Miller P.J."/>
            <person name="Scott M.A."/>
            <person name="Spackman E."/>
            <person name="Goraichik I."/>
            <person name="Dimitrov K.M."/>
            <person name="Suarez D.L."/>
            <person name="Swayne D.E."/>
        </authorList>
    </citation>
    <scope>NUCLEOTIDE SEQUENCE [LARGE SCALE GENOMIC DNA]</scope>
    <source>
        <strain evidence="2 3">CECT 8110</strain>
    </source>
</reference>
<gene>
    <name evidence="2" type="ORF">ROH8110_03328</name>
</gene>
<evidence type="ECO:0000313" key="3">
    <source>
        <dbReference type="Proteomes" id="UP000193207"/>
    </source>
</evidence>